<dbReference type="OMA" id="SFGNKRY"/>
<comment type="subcellular location">
    <subcellularLocation>
        <location evidence="1">Nucleus</location>
    </subcellularLocation>
</comment>
<dbReference type="GO" id="GO:0006260">
    <property type="term" value="P:DNA replication"/>
    <property type="evidence" value="ECO:0007669"/>
    <property type="project" value="TreeGrafter"/>
</dbReference>
<sequence>SQTLRPLTIRQLLSASQPIPDQPFRLDGAELSQVTFVARILDVQEQSTNVTYKVEDGTGEAEVRWWLDGGEGDWMARRRAQLVANTYCRIVGHFRSFNNKKSLVAFSVRPVEDANEITYHNLAAISVHLYLTRGTPGVTGGAANTSDGLGSEMDMGIYGGLGGGMGMGGGIGGMGSTGVGGSIGVGGGAPQPQYAQPAQSVDIRGDFTPIQQAILRAAKRSTTSEGVNIYTVANACRTFATEQDVRNAVEFLIGEGHLYSTIDDNHFKVSYAFQLPFITNLNNEQNSTLVPSTKHYVLVTELYEIAITLDCLSISYGFAGKITPLQSPNPIR</sequence>
<evidence type="ECO:0000256" key="4">
    <source>
        <dbReference type="ARBA" id="ARBA00023242"/>
    </source>
</evidence>
<keyword evidence="3" id="KW-0238">DNA-binding</keyword>
<feature type="domain" description="Replication protein A C-terminal" evidence="5">
    <location>
        <begin position="173"/>
        <end position="265"/>
    </location>
</feature>
<dbReference type="InterPro" id="IPR014892">
    <property type="entry name" value="RPA_C"/>
</dbReference>
<keyword evidence="7" id="KW-1185">Reference proteome</keyword>
<dbReference type="STRING" id="1344416.A0A139ANA2"/>
<evidence type="ECO:0000256" key="1">
    <source>
        <dbReference type="ARBA" id="ARBA00004123"/>
    </source>
</evidence>
<proteinExistence type="inferred from homology"/>
<dbReference type="InterPro" id="IPR012340">
    <property type="entry name" value="NA-bd_OB-fold"/>
</dbReference>
<dbReference type="Proteomes" id="UP000070544">
    <property type="component" value="Unassembled WGS sequence"/>
</dbReference>
<dbReference type="GO" id="GO:0035861">
    <property type="term" value="C:site of double-strand break"/>
    <property type="evidence" value="ECO:0007669"/>
    <property type="project" value="TreeGrafter"/>
</dbReference>
<dbReference type="PANTHER" id="PTHR13989:SF16">
    <property type="entry name" value="REPLICATION PROTEIN A2"/>
    <property type="match status" value="1"/>
</dbReference>
<dbReference type="GO" id="GO:0006289">
    <property type="term" value="P:nucleotide-excision repair"/>
    <property type="evidence" value="ECO:0007669"/>
    <property type="project" value="TreeGrafter"/>
</dbReference>
<evidence type="ECO:0000259" key="5">
    <source>
        <dbReference type="Pfam" id="PF08784"/>
    </source>
</evidence>
<dbReference type="Gene3D" id="2.40.50.140">
    <property type="entry name" value="Nucleic acid-binding proteins"/>
    <property type="match status" value="1"/>
</dbReference>
<dbReference type="InterPro" id="IPR040260">
    <property type="entry name" value="RFA2-like"/>
</dbReference>
<dbReference type="Gene3D" id="1.10.10.10">
    <property type="entry name" value="Winged helix-like DNA-binding domain superfamily/Winged helix DNA-binding domain"/>
    <property type="match status" value="1"/>
</dbReference>
<dbReference type="InterPro" id="IPR036390">
    <property type="entry name" value="WH_DNA-bd_sf"/>
</dbReference>
<dbReference type="OrthoDB" id="25571at2759"/>
<name>A0A139ANA2_GONPJ</name>
<accession>A0A139ANA2</accession>
<reference evidence="6 7" key="1">
    <citation type="journal article" date="2015" name="Genome Biol. Evol.">
        <title>Phylogenomic analyses indicate that early fungi evolved digesting cell walls of algal ancestors of land plants.</title>
        <authorList>
            <person name="Chang Y."/>
            <person name="Wang S."/>
            <person name="Sekimoto S."/>
            <person name="Aerts A.L."/>
            <person name="Choi C."/>
            <person name="Clum A."/>
            <person name="LaButti K.M."/>
            <person name="Lindquist E.A."/>
            <person name="Yee Ngan C."/>
            <person name="Ohm R.A."/>
            <person name="Salamov A.A."/>
            <person name="Grigoriev I.V."/>
            <person name="Spatafora J.W."/>
            <person name="Berbee M.L."/>
        </authorList>
    </citation>
    <scope>NUCLEOTIDE SEQUENCE [LARGE SCALE GENOMIC DNA]</scope>
    <source>
        <strain evidence="6 7">JEL478</strain>
    </source>
</reference>
<dbReference type="GO" id="GO:0000781">
    <property type="term" value="C:chromosome, telomeric region"/>
    <property type="evidence" value="ECO:0007669"/>
    <property type="project" value="TreeGrafter"/>
</dbReference>
<keyword evidence="4" id="KW-0539">Nucleus</keyword>
<dbReference type="PANTHER" id="PTHR13989">
    <property type="entry name" value="REPLICATION PROTEIN A-RELATED"/>
    <property type="match status" value="1"/>
</dbReference>
<comment type="similarity">
    <text evidence="2">Belongs to the replication factor A protein 2 family.</text>
</comment>
<dbReference type="Pfam" id="PF08784">
    <property type="entry name" value="RPA_C"/>
    <property type="match status" value="1"/>
</dbReference>
<evidence type="ECO:0000256" key="3">
    <source>
        <dbReference type="ARBA" id="ARBA00023125"/>
    </source>
</evidence>
<dbReference type="GO" id="GO:0005662">
    <property type="term" value="C:DNA replication factor A complex"/>
    <property type="evidence" value="ECO:0007669"/>
    <property type="project" value="TreeGrafter"/>
</dbReference>
<dbReference type="FunFam" id="1.10.10.10:FF:000168">
    <property type="entry name" value="Replication protein A 32 kDa subunit"/>
    <property type="match status" value="1"/>
</dbReference>
<dbReference type="EMBL" id="KQ965743">
    <property type="protein sequence ID" value="KXS18114.1"/>
    <property type="molecule type" value="Genomic_DNA"/>
</dbReference>
<dbReference type="SUPFAM" id="SSF50249">
    <property type="entry name" value="Nucleic acid-binding proteins"/>
    <property type="match status" value="1"/>
</dbReference>
<dbReference type="CDD" id="cd04478">
    <property type="entry name" value="RPA2_DBD_D"/>
    <property type="match status" value="1"/>
</dbReference>
<dbReference type="GO" id="GO:0003697">
    <property type="term" value="F:single-stranded DNA binding"/>
    <property type="evidence" value="ECO:0007669"/>
    <property type="project" value="TreeGrafter"/>
</dbReference>
<gene>
    <name evidence="6" type="ORF">M427DRAFT_96308</name>
</gene>
<evidence type="ECO:0000256" key="2">
    <source>
        <dbReference type="ARBA" id="ARBA00007815"/>
    </source>
</evidence>
<protein>
    <submittedName>
        <fullName evidence="6">Nucleic acid-binding protein</fullName>
    </submittedName>
</protein>
<dbReference type="SUPFAM" id="SSF46785">
    <property type="entry name" value="Winged helix' DNA-binding domain"/>
    <property type="match status" value="1"/>
</dbReference>
<dbReference type="AlphaFoldDB" id="A0A139ANA2"/>
<dbReference type="InterPro" id="IPR036388">
    <property type="entry name" value="WH-like_DNA-bd_sf"/>
</dbReference>
<feature type="non-terminal residue" evidence="6">
    <location>
        <position position="1"/>
    </location>
</feature>
<dbReference type="GO" id="GO:0000724">
    <property type="term" value="P:double-strand break repair via homologous recombination"/>
    <property type="evidence" value="ECO:0007669"/>
    <property type="project" value="TreeGrafter"/>
</dbReference>
<organism evidence="6 7">
    <name type="scientific">Gonapodya prolifera (strain JEL478)</name>
    <name type="common">Monoblepharis prolifera</name>
    <dbReference type="NCBI Taxonomy" id="1344416"/>
    <lineage>
        <taxon>Eukaryota</taxon>
        <taxon>Fungi</taxon>
        <taxon>Fungi incertae sedis</taxon>
        <taxon>Chytridiomycota</taxon>
        <taxon>Chytridiomycota incertae sedis</taxon>
        <taxon>Monoblepharidomycetes</taxon>
        <taxon>Monoblepharidales</taxon>
        <taxon>Gonapodyaceae</taxon>
        <taxon>Gonapodya</taxon>
    </lineage>
</organism>
<evidence type="ECO:0000313" key="6">
    <source>
        <dbReference type="EMBL" id="KXS18114.1"/>
    </source>
</evidence>
<evidence type="ECO:0000313" key="7">
    <source>
        <dbReference type="Proteomes" id="UP000070544"/>
    </source>
</evidence>